<evidence type="ECO:0000256" key="6">
    <source>
        <dbReference type="ARBA" id="ARBA00023295"/>
    </source>
</evidence>
<name>A0AAW2RRC8_9LAMI</name>
<evidence type="ECO:0000256" key="2">
    <source>
        <dbReference type="ARBA" id="ARBA00008834"/>
    </source>
</evidence>
<dbReference type="InterPro" id="IPR012334">
    <property type="entry name" value="Pectin_lyas_fold"/>
</dbReference>
<comment type="similarity">
    <text evidence="2 8">Belongs to the glycosyl hydrolase 28 family.</text>
</comment>
<evidence type="ECO:0000256" key="1">
    <source>
        <dbReference type="ARBA" id="ARBA00004191"/>
    </source>
</evidence>
<evidence type="ECO:0000256" key="5">
    <source>
        <dbReference type="ARBA" id="ARBA00022801"/>
    </source>
</evidence>
<keyword evidence="3" id="KW-0134">Cell wall</keyword>
<evidence type="ECO:0000256" key="7">
    <source>
        <dbReference type="ARBA" id="ARBA00023316"/>
    </source>
</evidence>
<evidence type="ECO:0000256" key="8">
    <source>
        <dbReference type="RuleBase" id="RU361169"/>
    </source>
</evidence>
<gene>
    <name evidence="9" type="ORF">Scaly_0488100</name>
</gene>
<dbReference type="Pfam" id="PF00295">
    <property type="entry name" value="Glyco_hydro_28"/>
    <property type="match status" value="1"/>
</dbReference>
<dbReference type="EMBL" id="JACGWM010000003">
    <property type="protein sequence ID" value="KAL0382008.1"/>
    <property type="molecule type" value="Genomic_DNA"/>
</dbReference>
<reference evidence="9" key="1">
    <citation type="submission" date="2020-06" db="EMBL/GenBank/DDBJ databases">
        <authorList>
            <person name="Li T."/>
            <person name="Hu X."/>
            <person name="Zhang T."/>
            <person name="Song X."/>
            <person name="Zhang H."/>
            <person name="Dai N."/>
            <person name="Sheng W."/>
            <person name="Hou X."/>
            <person name="Wei L."/>
        </authorList>
    </citation>
    <scope>NUCLEOTIDE SEQUENCE</scope>
    <source>
        <strain evidence="9">KEN8</strain>
        <tissue evidence="9">Leaf</tissue>
    </source>
</reference>
<comment type="caution">
    <text evidence="9">The sequence shown here is derived from an EMBL/GenBank/DDBJ whole genome shotgun (WGS) entry which is preliminary data.</text>
</comment>
<evidence type="ECO:0000313" key="9">
    <source>
        <dbReference type="EMBL" id="KAL0382008.1"/>
    </source>
</evidence>
<comment type="subcellular location">
    <subcellularLocation>
        <location evidence="1">Secreted</location>
        <location evidence="1">Cell wall</location>
    </subcellularLocation>
</comment>
<organism evidence="9">
    <name type="scientific">Sesamum calycinum</name>
    <dbReference type="NCBI Taxonomy" id="2727403"/>
    <lineage>
        <taxon>Eukaryota</taxon>
        <taxon>Viridiplantae</taxon>
        <taxon>Streptophyta</taxon>
        <taxon>Embryophyta</taxon>
        <taxon>Tracheophyta</taxon>
        <taxon>Spermatophyta</taxon>
        <taxon>Magnoliopsida</taxon>
        <taxon>eudicotyledons</taxon>
        <taxon>Gunneridae</taxon>
        <taxon>Pentapetalae</taxon>
        <taxon>asterids</taxon>
        <taxon>lamiids</taxon>
        <taxon>Lamiales</taxon>
        <taxon>Pedaliaceae</taxon>
        <taxon>Sesamum</taxon>
    </lineage>
</organism>
<dbReference type="InterPro" id="IPR000743">
    <property type="entry name" value="Glyco_hydro_28"/>
</dbReference>
<dbReference type="PANTHER" id="PTHR31375">
    <property type="match status" value="1"/>
</dbReference>
<reference evidence="9" key="2">
    <citation type="journal article" date="2024" name="Plant">
        <title>Genomic evolution and insights into agronomic trait innovations of Sesamum species.</title>
        <authorList>
            <person name="Miao H."/>
            <person name="Wang L."/>
            <person name="Qu L."/>
            <person name="Liu H."/>
            <person name="Sun Y."/>
            <person name="Le M."/>
            <person name="Wang Q."/>
            <person name="Wei S."/>
            <person name="Zheng Y."/>
            <person name="Lin W."/>
            <person name="Duan Y."/>
            <person name="Cao H."/>
            <person name="Xiong S."/>
            <person name="Wang X."/>
            <person name="Wei L."/>
            <person name="Li C."/>
            <person name="Ma Q."/>
            <person name="Ju M."/>
            <person name="Zhao R."/>
            <person name="Li G."/>
            <person name="Mu C."/>
            <person name="Tian Q."/>
            <person name="Mei H."/>
            <person name="Zhang T."/>
            <person name="Gao T."/>
            <person name="Zhang H."/>
        </authorList>
    </citation>
    <scope>NUCLEOTIDE SEQUENCE</scope>
    <source>
        <strain evidence="9">KEN8</strain>
    </source>
</reference>
<dbReference type="GO" id="GO:0004650">
    <property type="term" value="F:polygalacturonase activity"/>
    <property type="evidence" value="ECO:0007669"/>
    <property type="project" value="InterPro"/>
</dbReference>
<dbReference type="Gene3D" id="2.160.20.10">
    <property type="entry name" value="Single-stranded right-handed beta-helix, Pectin lyase-like"/>
    <property type="match status" value="1"/>
</dbReference>
<dbReference type="GO" id="GO:0071555">
    <property type="term" value="P:cell wall organization"/>
    <property type="evidence" value="ECO:0007669"/>
    <property type="project" value="UniProtKB-KW"/>
</dbReference>
<keyword evidence="6 8" id="KW-0326">Glycosidase</keyword>
<accession>A0AAW2RRC8</accession>
<dbReference type="SUPFAM" id="SSF51126">
    <property type="entry name" value="Pectin lyase-like"/>
    <property type="match status" value="1"/>
</dbReference>
<protein>
    <submittedName>
        <fullName evidence="9">Polygalacturonase</fullName>
    </submittedName>
</protein>
<dbReference type="GO" id="GO:0005975">
    <property type="term" value="P:carbohydrate metabolic process"/>
    <property type="evidence" value="ECO:0007669"/>
    <property type="project" value="InterPro"/>
</dbReference>
<keyword evidence="4" id="KW-0964">Secreted</keyword>
<keyword evidence="7" id="KW-0961">Cell wall biogenesis/degradation</keyword>
<keyword evidence="5 8" id="KW-0378">Hydrolase</keyword>
<evidence type="ECO:0000256" key="4">
    <source>
        <dbReference type="ARBA" id="ARBA00022525"/>
    </source>
</evidence>
<proteinExistence type="inferred from homology"/>
<dbReference type="AlphaFoldDB" id="A0AAW2RRC8"/>
<evidence type="ECO:0000256" key="3">
    <source>
        <dbReference type="ARBA" id="ARBA00022512"/>
    </source>
</evidence>
<sequence length="115" mass="12296">MGKSKQRVVKGVLFQHAVMTNVQNPIVIDQNYCPDHKNCPGQVSGVKISDVSYQDIQGTSATQVAVKFDCSKTSPCQGIRLENVKLSYKNRAAEASCSNAGGTTAGVIQPSSCLY</sequence>
<dbReference type="InterPro" id="IPR011050">
    <property type="entry name" value="Pectin_lyase_fold/virulence"/>
</dbReference>